<feature type="transmembrane region" description="Helical" evidence="5">
    <location>
        <begin position="106"/>
        <end position="127"/>
    </location>
</feature>
<proteinExistence type="predicted"/>
<dbReference type="Pfam" id="PF02674">
    <property type="entry name" value="Colicin_V"/>
    <property type="match status" value="1"/>
</dbReference>
<protein>
    <recommendedName>
        <fullName evidence="8">Colicin V production protein</fullName>
    </recommendedName>
</protein>
<evidence type="ECO:0000256" key="4">
    <source>
        <dbReference type="ARBA" id="ARBA00023136"/>
    </source>
</evidence>
<accession>A0A1F7U6A2</accession>
<evidence type="ECO:0000313" key="7">
    <source>
        <dbReference type="Proteomes" id="UP000177088"/>
    </source>
</evidence>
<keyword evidence="3 5" id="KW-1133">Transmembrane helix</keyword>
<dbReference type="AlphaFoldDB" id="A0A1F7U6A2"/>
<evidence type="ECO:0000256" key="5">
    <source>
        <dbReference type="SAM" id="Phobius"/>
    </source>
</evidence>
<evidence type="ECO:0008006" key="8">
    <source>
        <dbReference type="Google" id="ProtNLM"/>
    </source>
</evidence>
<feature type="transmembrane region" description="Helical" evidence="5">
    <location>
        <begin position="65"/>
        <end position="86"/>
    </location>
</feature>
<reference evidence="6 7" key="1">
    <citation type="journal article" date="2016" name="Nat. Commun.">
        <title>Thousands of microbial genomes shed light on interconnected biogeochemical processes in an aquifer system.</title>
        <authorList>
            <person name="Anantharaman K."/>
            <person name="Brown C.T."/>
            <person name="Hug L.A."/>
            <person name="Sharon I."/>
            <person name="Castelle C.J."/>
            <person name="Probst A.J."/>
            <person name="Thomas B.C."/>
            <person name="Singh A."/>
            <person name="Wilkins M.J."/>
            <person name="Karaoz U."/>
            <person name="Brodie E.L."/>
            <person name="Williams K.H."/>
            <person name="Hubbard S.S."/>
            <person name="Banfield J.F."/>
        </authorList>
    </citation>
    <scope>NUCLEOTIDE SEQUENCE [LARGE SCALE GENOMIC DNA]</scope>
</reference>
<keyword evidence="4 5" id="KW-0472">Membrane</keyword>
<name>A0A1F7U6A2_9BACT</name>
<sequence>MSTVDFVILVLLGGFVLSGLWFGLIHMIGSIVGLFAGAFVASRFYEPAAQVLVPFLGGNLNLARLVGFFLVFVLATRLCGLGFWLLEKAYNFFAVIPGMKLMNRFLGAIFGLIEGTFVIGLAVFFASRFPYSEAFTTALQGSALARPVLAVGSLLAPLLPAALKAAQTVL</sequence>
<comment type="subcellular location">
    <subcellularLocation>
        <location evidence="1">Membrane</location>
        <topology evidence="1">Multi-pass membrane protein</topology>
    </subcellularLocation>
</comment>
<feature type="transmembrane region" description="Helical" evidence="5">
    <location>
        <begin position="147"/>
        <end position="166"/>
    </location>
</feature>
<comment type="caution">
    <text evidence="6">The sequence shown here is derived from an EMBL/GenBank/DDBJ whole genome shotgun (WGS) entry which is preliminary data.</text>
</comment>
<dbReference type="Proteomes" id="UP000177088">
    <property type="component" value="Unassembled WGS sequence"/>
</dbReference>
<evidence type="ECO:0000256" key="3">
    <source>
        <dbReference type="ARBA" id="ARBA00022989"/>
    </source>
</evidence>
<dbReference type="PANTHER" id="PTHR37306">
    <property type="entry name" value="COLICIN V PRODUCTION PROTEIN"/>
    <property type="match status" value="1"/>
</dbReference>
<evidence type="ECO:0000256" key="2">
    <source>
        <dbReference type="ARBA" id="ARBA00022692"/>
    </source>
</evidence>
<organism evidence="6 7">
    <name type="scientific">Candidatus Uhrbacteria bacterium RIFCSPHIGHO2_02_FULL_60_10</name>
    <dbReference type="NCBI Taxonomy" id="1802392"/>
    <lineage>
        <taxon>Bacteria</taxon>
        <taxon>Candidatus Uhriibacteriota</taxon>
    </lineage>
</organism>
<dbReference type="GO" id="GO:0009403">
    <property type="term" value="P:toxin biosynthetic process"/>
    <property type="evidence" value="ECO:0007669"/>
    <property type="project" value="InterPro"/>
</dbReference>
<dbReference type="EMBL" id="MGEA01000047">
    <property type="protein sequence ID" value="OGL73795.1"/>
    <property type="molecule type" value="Genomic_DNA"/>
</dbReference>
<dbReference type="GO" id="GO:0016020">
    <property type="term" value="C:membrane"/>
    <property type="evidence" value="ECO:0007669"/>
    <property type="project" value="UniProtKB-SubCell"/>
</dbReference>
<dbReference type="PANTHER" id="PTHR37306:SF1">
    <property type="entry name" value="COLICIN V PRODUCTION PROTEIN"/>
    <property type="match status" value="1"/>
</dbReference>
<keyword evidence="2 5" id="KW-0812">Transmembrane</keyword>
<evidence type="ECO:0000256" key="1">
    <source>
        <dbReference type="ARBA" id="ARBA00004141"/>
    </source>
</evidence>
<feature type="transmembrane region" description="Helical" evidence="5">
    <location>
        <begin position="6"/>
        <end position="23"/>
    </location>
</feature>
<evidence type="ECO:0000313" key="6">
    <source>
        <dbReference type="EMBL" id="OGL73795.1"/>
    </source>
</evidence>
<gene>
    <name evidence="6" type="ORF">A3C96_03830</name>
</gene>
<dbReference type="InterPro" id="IPR003825">
    <property type="entry name" value="Colicin-V_CvpA"/>
</dbReference>